<comment type="caution">
    <text evidence="19">The sequence shown here is derived from an EMBL/GenBank/DDBJ whole genome shotgun (WGS) entry which is preliminary data.</text>
</comment>
<dbReference type="NCBIfam" id="TIGR01494">
    <property type="entry name" value="ATPase_P-type"/>
    <property type="match status" value="2"/>
</dbReference>
<feature type="region of interest" description="Disordered" evidence="17">
    <location>
        <begin position="1"/>
        <end position="34"/>
    </location>
</feature>
<dbReference type="EMBL" id="BJHV01000001">
    <property type="protein sequence ID" value="GDY41573.1"/>
    <property type="molecule type" value="Genomic_DNA"/>
</dbReference>
<evidence type="ECO:0000256" key="2">
    <source>
        <dbReference type="ARBA" id="ARBA00022448"/>
    </source>
</evidence>
<dbReference type="InterPro" id="IPR018303">
    <property type="entry name" value="ATPase_P-typ_P_site"/>
</dbReference>
<dbReference type="Pfam" id="PF00122">
    <property type="entry name" value="E1-E2_ATPase"/>
    <property type="match status" value="1"/>
</dbReference>
<evidence type="ECO:0000256" key="3">
    <source>
        <dbReference type="ARBA" id="ARBA00022475"/>
    </source>
</evidence>
<dbReference type="PANTHER" id="PTHR43743">
    <property type="entry name" value="POTASSIUM-TRANSPORTING ATPASE ATP-BINDING SUBUNIT"/>
    <property type="match status" value="1"/>
</dbReference>
<dbReference type="NCBIfam" id="TIGR01497">
    <property type="entry name" value="kdpB"/>
    <property type="match status" value="1"/>
</dbReference>
<organism evidence="19 20">
    <name type="scientific">Streptomyces antimycoticus</name>
    <dbReference type="NCBI Taxonomy" id="68175"/>
    <lineage>
        <taxon>Bacteria</taxon>
        <taxon>Bacillati</taxon>
        <taxon>Actinomycetota</taxon>
        <taxon>Actinomycetes</taxon>
        <taxon>Kitasatosporales</taxon>
        <taxon>Streptomycetaceae</taxon>
        <taxon>Streptomyces</taxon>
        <taxon>Streptomyces violaceusniger group</taxon>
    </lineage>
</organism>
<dbReference type="InterPro" id="IPR006391">
    <property type="entry name" value="P-type_ATPase_bsu_IA"/>
</dbReference>
<dbReference type="GO" id="GO:0008556">
    <property type="term" value="F:P-type potassium transmembrane transporter activity"/>
    <property type="evidence" value="ECO:0007669"/>
    <property type="project" value="UniProtKB-UniRule"/>
</dbReference>
<sequence length="712" mass="75163">MTTRTENHEDSMSTATPTRAPQNGVPTGHSSAEDRVGAGLFDPGQLLKSLPDAFRKLDPRVMVKSPVMFVVLVGSVLTTVFSFKDPGDWFGWAISAWLWLTVIFANLAEAVAEGRGKAQADTLRKAKTDTVARRLAADGTAEERIPGTGLKIGDLVVCEAGDVIPGDGDVAEGVASVDESAITGESAPVIRESGGDRSAVTGGTKVLSDRIVIRITTKPGETFIDRMINLVEGAARQKTPNEIALNILLASLTIVFLLACVTLPPFADYAGTQLTMVVLVALLVCLIPTTIGALLSAIGIAGMDRLVQRNVLAMSGRAVEAAGDVSTLLLDKTGTITLGNRQAAQFAPVRGTTEAEVADAAQLSSLADETPEGRSIVVLAKERYGLRERHQGELVGAEWIEFTAQTRMSGVDVGERKIRKGAAGSVIAWVRERGGTVAEDADRIVHRISEAGGTPLLVAVQDADGARVLGVIHLKDVVKEGMRERFDELRRMGIKTVMITGDNPLTAKAIAEEAGVDDFLAEATPEDKMALIKREQAGGKLVAMTGDGTNDAPALAQADVGVAMNTGTSAAKEAGNMVDLDSNPTKLIEIVEIGKQLLITRGALTTFSIANDVAKYFAIIPALFAAVYPGLDKLNIMQLSSPDSAILSAVIFNALIIITLVPLALRGVRYRPMSADKMLRRNLGIYGLGGLIAPFIGIKIIDLLISLIPGIG</sequence>
<dbReference type="PANTHER" id="PTHR43743:SF1">
    <property type="entry name" value="POTASSIUM-TRANSPORTING ATPASE ATP-BINDING SUBUNIT"/>
    <property type="match status" value="1"/>
</dbReference>
<proteinExistence type="inferred from homology"/>
<dbReference type="SUPFAM" id="SSF56784">
    <property type="entry name" value="HAD-like"/>
    <property type="match status" value="1"/>
</dbReference>
<feature type="domain" description="P-type ATPase A" evidence="18">
    <location>
        <begin position="130"/>
        <end position="232"/>
    </location>
</feature>
<feature type="binding site" evidence="16">
    <location>
        <begin position="402"/>
        <end position="409"/>
    </location>
    <ligand>
        <name>ATP</name>
        <dbReference type="ChEBI" id="CHEBI:30616"/>
    </ligand>
</feature>
<keyword evidence="15 16" id="KW-0472">Membrane</keyword>
<dbReference type="SFLD" id="SFLDF00027">
    <property type="entry name" value="p-type_atpase"/>
    <property type="match status" value="1"/>
</dbReference>
<dbReference type="HAMAP" id="MF_00285">
    <property type="entry name" value="KdpB"/>
    <property type="match status" value="1"/>
</dbReference>
<evidence type="ECO:0000256" key="1">
    <source>
        <dbReference type="ARBA" id="ARBA00004651"/>
    </source>
</evidence>
<dbReference type="EC" id="7.2.2.6" evidence="16"/>
<keyword evidence="5 16" id="KW-0597">Phosphoprotein</keyword>
<dbReference type="CDD" id="cd02078">
    <property type="entry name" value="P-type_ATPase_K"/>
    <property type="match status" value="1"/>
</dbReference>
<dbReference type="InterPro" id="IPR001757">
    <property type="entry name" value="P_typ_ATPase"/>
</dbReference>
<evidence type="ECO:0000256" key="9">
    <source>
        <dbReference type="ARBA" id="ARBA00022840"/>
    </source>
</evidence>
<dbReference type="Proteomes" id="UP000299290">
    <property type="component" value="Unassembled WGS sequence"/>
</dbReference>
<keyword evidence="12 16" id="KW-1278">Translocase</keyword>
<name>A0A4D4K6N5_9ACTN</name>
<dbReference type="Pfam" id="PF00702">
    <property type="entry name" value="Hydrolase"/>
    <property type="match status" value="1"/>
</dbReference>
<evidence type="ECO:0000256" key="14">
    <source>
        <dbReference type="ARBA" id="ARBA00023065"/>
    </source>
</evidence>
<dbReference type="InterPro" id="IPR059000">
    <property type="entry name" value="ATPase_P-type_domA"/>
</dbReference>
<evidence type="ECO:0000256" key="5">
    <source>
        <dbReference type="ARBA" id="ARBA00022553"/>
    </source>
</evidence>
<dbReference type="SUPFAM" id="SSF81653">
    <property type="entry name" value="Calcium ATPase, transduction domain A"/>
    <property type="match status" value="1"/>
</dbReference>
<feature type="transmembrane region" description="Helical" evidence="16">
    <location>
        <begin position="65"/>
        <end position="83"/>
    </location>
</feature>
<feature type="transmembrane region" description="Helical" evidence="16">
    <location>
        <begin position="685"/>
        <end position="708"/>
    </location>
</feature>
<dbReference type="GO" id="GO:0000287">
    <property type="term" value="F:magnesium ion binding"/>
    <property type="evidence" value="ECO:0007669"/>
    <property type="project" value="UniProtKB-UniRule"/>
</dbReference>
<keyword evidence="13 16" id="KW-1133">Transmembrane helix</keyword>
<reference evidence="19 20" key="1">
    <citation type="journal article" date="2020" name="Int. J. Syst. Evol. Microbiol.">
        <title>Reclassification of Streptomyces castelarensis and Streptomyces sporoclivatus as later heterotypic synonyms of Streptomyces antimycoticus.</title>
        <authorList>
            <person name="Komaki H."/>
            <person name="Tamura T."/>
        </authorList>
    </citation>
    <scope>NUCLEOTIDE SEQUENCE [LARGE SCALE GENOMIC DNA]</scope>
    <source>
        <strain evidence="19 20">NBRC 12839</strain>
    </source>
</reference>
<dbReference type="InterPro" id="IPR023298">
    <property type="entry name" value="ATPase_P-typ_TM_dom_sf"/>
</dbReference>
<dbReference type="RefSeq" id="WP_174887331.1">
    <property type="nucleotide sequence ID" value="NZ_BJHV01000001.1"/>
</dbReference>
<dbReference type="FunFam" id="2.70.150.10:FF:000033">
    <property type="entry name" value="Potassium-transporting ATPase ATP-binding subunit"/>
    <property type="match status" value="1"/>
</dbReference>
<dbReference type="PRINTS" id="PR00119">
    <property type="entry name" value="CATATPASE"/>
</dbReference>
<dbReference type="SFLD" id="SFLDS00003">
    <property type="entry name" value="Haloacid_Dehalogenase"/>
    <property type="match status" value="1"/>
</dbReference>
<keyword evidence="14 16" id="KW-0406">Ion transport</keyword>
<feature type="transmembrane region" description="Helical" evidence="16">
    <location>
        <begin position="243"/>
        <end position="264"/>
    </location>
</feature>
<feature type="binding site" evidence="16">
    <location>
        <position position="372"/>
    </location>
    <ligand>
        <name>ATP</name>
        <dbReference type="ChEBI" id="CHEBI:30616"/>
    </ligand>
</feature>
<dbReference type="GO" id="GO:0005524">
    <property type="term" value="F:ATP binding"/>
    <property type="evidence" value="ECO:0007669"/>
    <property type="project" value="UniProtKB-UniRule"/>
</dbReference>
<dbReference type="GO" id="GO:0016887">
    <property type="term" value="F:ATP hydrolysis activity"/>
    <property type="evidence" value="ECO:0007669"/>
    <property type="project" value="InterPro"/>
</dbReference>
<evidence type="ECO:0000313" key="20">
    <source>
        <dbReference type="Proteomes" id="UP000299290"/>
    </source>
</evidence>
<feature type="transmembrane region" description="Helical" evidence="16">
    <location>
        <begin position="646"/>
        <end position="665"/>
    </location>
</feature>
<evidence type="ECO:0000256" key="6">
    <source>
        <dbReference type="ARBA" id="ARBA00022692"/>
    </source>
</evidence>
<evidence type="ECO:0000256" key="8">
    <source>
        <dbReference type="ARBA" id="ARBA00022741"/>
    </source>
</evidence>
<comment type="subcellular location">
    <subcellularLocation>
        <location evidence="1 16">Cell membrane</location>
        <topology evidence="1 16">Multi-pass membrane protein</topology>
    </subcellularLocation>
</comment>
<keyword evidence="9 16" id="KW-0067">ATP-binding</keyword>
<dbReference type="SFLD" id="SFLDG00002">
    <property type="entry name" value="C1.7:_P-type_atpase_like"/>
    <property type="match status" value="1"/>
</dbReference>
<feature type="transmembrane region" description="Helical" evidence="16">
    <location>
        <begin position="613"/>
        <end position="631"/>
    </location>
</feature>
<evidence type="ECO:0000256" key="17">
    <source>
        <dbReference type="SAM" id="MobiDB-lite"/>
    </source>
</evidence>
<comment type="similarity">
    <text evidence="16">Belongs to the cation transport ATPase (P-type) (TC 3.A.3) family. Type IA subfamily.</text>
</comment>
<evidence type="ECO:0000313" key="19">
    <source>
        <dbReference type="EMBL" id="GDY41573.1"/>
    </source>
</evidence>
<dbReference type="InterPro" id="IPR023299">
    <property type="entry name" value="ATPase_P-typ_cyto_dom_N"/>
</dbReference>
<dbReference type="SUPFAM" id="SSF81665">
    <property type="entry name" value="Calcium ATPase, transmembrane domain M"/>
    <property type="match status" value="1"/>
</dbReference>
<keyword evidence="2 16" id="KW-0813">Transport</keyword>
<evidence type="ECO:0000256" key="13">
    <source>
        <dbReference type="ARBA" id="ARBA00022989"/>
    </source>
</evidence>
<feature type="transmembrane region" description="Helical" evidence="16">
    <location>
        <begin position="89"/>
        <end position="108"/>
    </location>
</feature>
<dbReference type="FunFam" id="3.40.1110.10:FF:000007">
    <property type="entry name" value="Potassium-transporting ATPase ATP-binding subunit"/>
    <property type="match status" value="1"/>
</dbReference>
<feature type="binding site" evidence="16">
    <location>
        <position position="551"/>
    </location>
    <ligand>
        <name>Mg(2+)</name>
        <dbReference type="ChEBI" id="CHEBI:18420"/>
    </ligand>
</feature>
<keyword evidence="3 16" id="KW-1003">Cell membrane</keyword>
<dbReference type="InterPro" id="IPR008250">
    <property type="entry name" value="ATPase_P-typ_transduc_dom_A_sf"/>
</dbReference>
<evidence type="ECO:0000256" key="11">
    <source>
        <dbReference type="ARBA" id="ARBA00022958"/>
    </source>
</evidence>
<evidence type="ECO:0000256" key="10">
    <source>
        <dbReference type="ARBA" id="ARBA00022842"/>
    </source>
</evidence>
<dbReference type="Gene3D" id="3.40.1110.10">
    <property type="entry name" value="Calcium-transporting ATPase, cytoplasmic domain N"/>
    <property type="match status" value="1"/>
</dbReference>
<evidence type="ECO:0000259" key="18">
    <source>
        <dbReference type="Pfam" id="PF00122"/>
    </source>
</evidence>
<evidence type="ECO:0000256" key="7">
    <source>
        <dbReference type="ARBA" id="ARBA00022723"/>
    </source>
</evidence>
<feature type="binding site" evidence="16">
    <location>
        <position position="420"/>
    </location>
    <ligand>
        <name>ATP</name>
        <dbReference type="ChEBI" id="CHEBI:30616"/>
    </ligand>
</feature>
<protein>
    <recommendedName>
        <fullName evidence="16">Potassium-transporting ATPase ATP-binding subunit</fullName>
        <ecNumber evidence="16">7.2.2.6</ecNumber>
    </recommendedName>
    <alternativeName>
        <fullName evidence="16">ATP phosphohydrolase [potassium-transporting] B chain</fullName>
    </alternativeName>
    <alternativeName>
        <fullName evidence="16">Potassium-binding and translocating subunit B</fullName>
    </alternativeName>
    <alternativeName>
        <fullName evidence="16">Potassium-translocating ATPase B chain</fullName>
    </alternativeName>
</protein>
<comment type="function">
    <text evidence="16">Part of the high-affinity ATP-driven potassium transport (or Kdp) system, which catalyzes the hydrolysis of ATP coupled with the electrogenic transport of potassium into the cytoplasm. This subunit is responsible for energy coupling to the transport system and for the release of the potassium ions to the cytoplasm.</text>
</comment>
<evidence type="ECO:0000256" key="16">
    <source>
        <dbReference type="HAMAP-Rule" id="MF_00285"/>
    </source>
</evidence>
<keyword evidence="11 16" id="KW-0630">Potassium</keyword>
<keyword evidence="6 16" id="KW-0812">Transmembrane</keyword>
<comment type="subunit">
    <text evidence="16">The system is composed of three essential subunits: KdpA, KdpB and KdpC.</text>
</comment>
<dbReference type="InterPro" id="IPR023214">
    <property type="entry name" value="HAD_sf"/>
</dbReference>
<feature type="binding site" evidence="16">
    <location>
        <position position="547"/>
    </location>
    <ligand>
        <name>Mg(2+)</name>
        <dbReference type="ChEBI" id="CHEBI:18420"/>
    </ligand>
</feature>
<keyword evidence="10 16" id="KW-0460">Magnesium</keyword>
<evidence type="ECO:0000256" key="12">
    <source>
        <dbReference type="ARBA" id="ARBA00022967"/>
    </source>
</evidence>
<keyword evidence="4 16" id="KW-0633">Potassium transport</keyword>
<dbReference type="AlphaFoldDB" id="A0A4D4K6N5"/>
<comment type="catalytic activity">
    <reaction evidence="16">
        <text>K(+)(out) + ATP + H2O = K(+)(in) + ADP + phosphate + H(+)</text>
        <dbReference type="Rhea" id="RHEA:16777"/>
        <dbReference type="ChEBI" id="CHEBI:15377"/>
        <dbReference type="ChEBI" id="CHEBI:15378"/>
        <dbReference type="ChEBI" id="CHEBI:29103"/>
        <dbReference type="ChEBI" id="CHEBI:30616"/>
        <dbReference type="ChEBI" id="CHEBI:43474"/>
        <dbReference type="ChEBI" id="CHEBI:456216"/>
        <dbReference type="EC" id="7.2.2.6"/>
    </reaction>
</comment>
<feature type="compositionally biased region" description="Polar residues" evidence="17">
    <location>
        <begin position="12"/>
        <end position="30"/>
    </location>
</feature>
<feature type="binding site" evidence="16">
    <location>
        <position position="368"/>
    </location>
    <ligand>
        <name>ATP</name>
        <dbReference type="ChEBI" id="CHEBI:30616"/>
    </ligand>
</feature>
<keyword evidence="8 16" id="KW-0547">Nucleotide-binding</keyword>
<evidence type="ECO:0000256" key="4">
    <source>
        <dbReference type="ARBA" id="ARBA00022538"/>
    </source>
</evidence>
<evidence type="ECO:0000256" key="15">
    <source>
        <dbReference type="ARBA" id="ARBA00023136"/>
    </source>
</evidence>
<feature type="compositionally biased region" description="Basic and acidic residues" evidence="17">
    <location>
        <begin position="1"/>
        <end position="11"/>
    </location>
</feature>
<accession>A0A4D4K6N5</accession>
<dbReference type="InterPro" id="IPR044492">
    <property type="entry name" value="P_typ_ATPase_HD_dom"/>
</dbReference>
<dbReference type="Gene3D" id="3.40.50.1000">
    <property type="entry name" value="HAD superfamily/HAD-like"/>
    <property type="match status" value="1"/>
</dbReference>
<dbReference type="PROSITE" id="PS00154">
    <property type="entry name" value="ATPASE_E1_E2"/>
    <property type="match status" value="1"/>
</dbReference>
<keyword evidence="7 16" id="KW-0479">Metal-binding</keyword>
<feature type="transmembrane region" description="Helical" evidence="16">
    <location>
        <begin position="276"/>
        <end position="300"/>
    </location>
</feature>
<feature type="active site" description="4-aspartylphosphate intermediate" evidence="16">
    <location>
        <position position="331"/>
    </location>
</feature>
<dbReference type="GO" id="GO:0005886">
    <property type="term" value="C:plasma membrane"/>
    <property type="evidence" value="ECO:0007669"/>
    <property type="project" value="UniProtKB-SubCell"/>
</dbReference>
<dbReference type="InterPro" id="IPR036412">
    <property type="entry name" value="HAD-like_sf"/>
</dbReference>
<gene>
    <name evidence="16 19" type="primary">kdpB</name>
    <name evidence="19" type="ORF">SANT12839_024550</name>
</gene>
<dbReference type="Gene3D" id="2.70.150.10">
    <property type="entry name" value="Calcium-transporting ATPase, cytoplasmic transduction domain A"/>
    <property type="match status" value="1"/>
</dbReference>
<keyword evidence="20" id="KW-1185">Reference proteome</keyword>